<dbReference type="SUPFAM" id="SSF56801">
    <property type="entry name" value="Acetyl-CoA synthetase-like"/>
    <property type="match status" value="1"/>
</dbReference>
<dbReference type="Gene3D" id="3.40.50.12780">
    <property type="entry name" value="N-terminal domain of ligase-like"/>
    <property type="match status" value="2"/>
</dbReference>
<evidence type="ECO:0000256" key="1">
    <source>
        <dbReference type="SAM" id="Phobius"/>
    </source>
</evidence>
<gene>
    <name evidence="3" type="ORF">B4O97_08100</name>
</gene>
<proteinExistence type="predicted"/>
<keyword evidence="1" id="KW-0812">Transmembrane</keyword>
<dbReference type="InterPro" id="IPR000873">
    <property type="entry name" value="AMP-dep_synth/lig_dom"/>
</dbReference>
<dbReference type="STRING" id="1963862.B4O97_08100"/>
<keyword evidence="4" id="KW-1185">Reference proteome</keyword>
<dbReference type="AlphaFoldDB" id="A0A1Y1RZM2"/>
<protein>
    <submittedName>
        <fullName evidence="3">Long-chain fatty acid--CoA ligase</fullName>
    </submittedName>
</protein>
<dbReference type="PANTHER" id="PTHR43813:SF1">
    <property type="entry name" value="ACYL-ACTIVATING ENZYME 16, CHLOROPLASTIC-RELATED"/>
    <property type="match status" value="1"/>
</dbReference>
<feature type="transmembrane region" description="Helical" evidence="1">
    <location>
        <begin position="334"/>
        <end position="356"/>
    </location>
</feature>
<comment type="caution">
    <text evidence="3">The sequence shown here is derived from an EMBL/GenBank/DDBJ whole genome shotgun (WGS) entry which is preliminary data.</text>
</comment>
<name>A0A1Y1RZM2_9SPIO</name>
<dbReference type="Proteomes" id="UP000192343">
    <property type="component" value="Unassembled WGS sequence"/>
</dbReference>
<dbReference type="PANTHER" id="PTHR43813">
    <property type="entry name" value="ACYL-ACTIVATING ENZYME 16, CHLOROPLASTIC-RELATED"/>
    <property type="match status" value="1"/>
</dbReference>
<dbReference type="OrthoDB" id="311554at2"/>
<dbReference type="InterPro" id="IPR052987">
    <property type="entry name" value="Chloroplast_AMP-bd_Enzymes"/>
</dbReference>
<evidence type="ECO:0000259" key="2">
    <source>
        <dbReference type="Pfam" id="PF00501"/>
    </source>
</evidence>
<dbReference type="Pfam" id="PF00501">
    <property type="entry name" value="AMP-binding"/>
    <property type="match status" value="1"/>
</dbReference>
<feature type="transmembrane region" description="Helical" evidence="1">
    <location>
        <begin position="299"/>
        <end position="314"/>
    </location>
</feature>
<evidence type="ECO:0000313" key="3">
    <source>
        <dbReference type="EMBL" id="ORC35597.1"/>
    </source>
</evidence>
<dbReference type="InterPro" id="IPR020845">
    <property type="entry name" value="AMP-binding_CS"/>
</dbReference>
<dbReference type="EMBL" id="MWQY01000008">
    <property type="protein sequence ID" value="ORC35597.1"/>
    <property type="molecule type" value="Genomic_DNA"/>
</dbReference>
<keyword evidence="3" id="KW-0436">Ligase</keyword>
<keyword evidence="1" id="KW-1133">Transmembrane helix</keyword>
<dbReference type="InterPro" id="IPR042099">
    <property type="entry name" value="ANL_N_sf"/>
</dbReference>
<dbReference type="RefSeq" id="WP_083049867.1">
    <property type="nucleotide sequence ID" value="NZ_MWQY01000008.1"/>
</dbReference>
<keyword evidence="1" id="KW-0472">Membrane</keyword>
<dbReference type="GO" id="GO:0016874">
    <property type="term" value="F:ligase activity"/>
    <property type="evidence" value="ECO:0007669"/>
    <property type="project" value="UniProtKB-KW"/>
</dbReference>
<dbReference type="PROSITE" id="PS00455">
    <property type="entry name" value="AMP_BINDING"/>
    <property type="match status" value="1"/>
</dbReference>
<evidence type="ECO:0000313" key="4">
    <source>
        <dbReference type="Proteomes" id="UP000192343"/>
    </source>
</evidence>
<accession>A0A1Y1RZM2</accession>
<dbReference type="Pfam" id="PF23562">
    <property type="entry name" value="AMP-binding_C_3"/>
    <property type="match status" value="1"/>
</dbReference>
<organism evidence="3 4">
    <name type="scientific">Marispirochaeta aestuarii</name>
    <dbReference type="NCBI Taxonomy" id="1963862"/>
    <lineage>
        <taxon>Bacteria</taxon>
        <taxon>Pseudomonadati</taxon>
        <taxon>Spirochaetota</taxon>
        <taxon>Spirochaetia</taxon>
        <taxon>Spirochaetales</taxon>
        <taxon>Spirochaetaceae</taxon>
        <taxon>Marispirochaeta</taxon>
    </lineage>
</organism>
<reference evidence="3 4" key="1">
    <citation type="submission" date="2017-03" db="EMBL/GenBank/DDBJ databases">
        <title>Draft Genome sequence of Marispirochaeta sp. strain JC444.</title>
        <authorList>
            <person name="Shivani Y."/>
            <person name="Subhash Y."/>
            <person name="Sasikala C."/>
            <person name="Ramana C."/>
        </authorList>
    </citation>
    <scope>NUCLEOTIDE SEQUENCE [LARGE SCALE GENOMIC DNA]</scope>
    <source>
        <strain evidence="3 4">JC444</strain>
    </source>
</reference>
<sequence>MPDTLPKRILHFAEKHPEAVIQYTKDETGTFQPTTFPVFVREFKAFAAGLHNLGVKKGDHVGLISENRKEWLISDIGILALGAADVPRGCDSTAEEISYILSFSECRVIIIENEAQLAKINAHKKELGHLKHIILIDAGVNPEGWLGVKLHSFAEVLENGKELYDKRPEQVDTSIQEGDRDDIATLIFTSGTTGVPKGVMLTHGNFLHQVENVPKLINTGLGDIWLCVLPVWHSFERIMQYVATGWGSALAYSKPVGKIMLADMQQIKPTWMASVPRIWEAVQAGIYRNINKEGGAKKLLFYFFVAAAGAWTGFRNRLYGLLPEFKKRIRVLDILIAVLPFLLLYPIKALGDLLVFSKIKAKLGGNFVAGISGGGALPKSVDRFFSAAGILLLEGYGLTETAPVLGVRDQKHPVPGTIGPVFPGTVIEIRDEEGNILPPGHKGIVFARGPQVMKGYFKQPELTRAILSPDGWLNTGDLGMLTWHNELAIMGRVKDTIVLRGGENVEPLPIEQKMQESPYISQSMLLGQDQKYLAALIVPDFEALQDYASQNNLSFMDREDLLGSPEIEELINGEIQERINGKSGFKSFERVNRFRLLTKPFEVGDELSQKQEIKRHVINEKYEKLIQEIFS</sequence>
<feature type="domain" description="AMP-dependent synthetase/ligase" evidence="2">
    <location>
        <begin position="12"/>
        <end position="457"/>
    </location>
</feature>